<feature type="region of interest" description="Disordered" evidence="1">
    <location>
        <begin position="398"/>
        <end position="433"/>
    </location>
</feature>
<dbReference type="OrthoDB" id="1022638at2759"/>
<dbReference type="Gene3D" id="3.30.710.10">
    <property type="entry name" value="Potassium Channel Kv1.1, Chain A"/>
    <property type="match status" value="1"/>
</dbReference>
<dbReference type="GeneID" id="34604558"/>
<evidence type="ECO:0000256" key="1">
    <source>
        <dbReference type="SAM" id="MobiDB-lite"/>
    </source>
</evidence>
<feature type="domain" description="BTB" evidence="2">
    <location>
        <begin position="110"/>
        <end position="176"/>
    </location>
</feature>
<dbReference type="SUPFAM" id="SSF54695">
    <property type="entry name" value="POZ domain"/>
    <property type="match status" value="1"/>
</dbReference>
<dbReference type="EMBL" id="LVKK01000093">
    <property type="protein sequence ID" value="OAG36345.1"/>
    <property type="molecule type" value="Genomic_DNA"/>
</dbReference>
<reference evidence="3 4" key="1">
    <citation type="submission" date="2016-03" db="EMBL/GenBank/DDBJ databases">
        <title>Draft genome sequence of the Fonsecaea monophora CBS 269.37.</title>
        <authorList>
            <person name="Bombassaro A."/>
            <person name="Vinicius W.A."/>
            <person name="De Hoog S."/>
            <person name="Sun J."/>
            <person name="Souza E.M."/>
            <person name="Raittz R.T."/>
            <person name="Costa F."/>
            <person name="Leao A.C."/>
            <person name="Tadra-Sfeir M.Z."/>
            <person name="Baura V."/>
            <person name="Balsanelli E."/>
            <person name="Pedrosa F.O."/>
            <person name="Moreno L.F."/>
            <person name="Steffens M.B."/>
            <person name="Xi L."/>
            <person name="Bocca A.L."/>
            <person name="Felipe M.S."/>
            <person name="Teixeira M."/>
            <person name="Telles Filho F.Q."/>
            <person name="Azevedo C.M."/>
            <person name="Gomes R."/>
            <person name="Vicente V.A."/>
        </authorList>
    </citation>
    <scope>NUCLEOTIDE SEQUENCE [LARGE SCALE GENOMIC DNA]</scope>
    <source>
        <strain evidence="3 4">CBS 269.37</strain>
    </source>
</reference>
<name>A0A177EWD1_9EURO</name>
<evidence type="ECO:0000259" key="2">
    <source>
        <dbReference type="PROSITE" id="PS50097"/>
    </source>
</evidence>
<dbReference type="PANTHER" id="PTHR47843:SF7">
    <property type="entry name" value="BTB DOMAIN-CONTAINING PROTEIN"/>
    <property type="match status" value="1"/>
</dbReference>
<dbReference type="InterPro" id="IPR011333">
    <property type="entry name" value="SKP1/BTB/POZ_sf"/>
</dbReference>
<organism evidence="3 4">
    <name type="scientific">Fonsecaea monophora</name>
    <dbReference type="NCBI Taxonomy" id="254056"/>
    <lineage>
        <taxon>Eukaryota</taxon>
        <taxon>Fungi</taxon>
        <taxon>Dikarya</taxon>
        <taxon>Ascomycota</taxon>
        <taxon>Pezizomycotina</taxon>
        <taxon>Eurotiomycetes</taxon>
        <taxon>Chaetothyriomycetidae</taxon>
        <taxon>Chaetothyriales</taxon>
        <taxon>Herpotrichiellaceae</taxon>
        <taxon>Fonsecaea</taxon>
    </lineage>
</organism>
<keyword evidence="4" id="KW-1185">Reference proteome</keyword>
<feature type="region of interest" description="Disordered" evidence="1">
    <location>
        <begin position="266"/>
        <end position="298"/>
    </location>
</feature>
<dbReference type="RefSeq" id="XP_022508297.1">
    <property type="nucleotide sequence ID" value="XM_022659358.1"/>
</dbReference>
<gene>
    <name evidence="3" type="ORF">AYO21_09424</name>
</gene>
<dbReference type="Proteomes" id="UP000077002">
    <property type="component" value="Unassembled WGS sequence"/>
</dbReference>
<feature type="compositionally biased region" description="Basic and acidic residues" evidence="1">
    <location>
        <begin position="37"/>
        <end position="49"/>
    </location>
</feature>
<feature type="compositionally biased region" description="Acidic residues" evidence="1">
    <location>
        <begin position="59"/>
        <end position="87"/>
    </location>
</feature>
<feature type="compositionally biased region" description="Low complexity" evidence="1">
    <location>
        <begin position="446"/>
        <end position="460"/>
    </location>
</feature>
<dbReference type="PROSITE" id="PS50097">
    <property type="entry name" value="BTB"/>
    <property type="match status" value="1"/>
</dbReference>
<proteinExistence type="predicted"/>
<feature type="compositionally biased region" description="Low complexity" evidence="1">
    <location>
        <begin position="406"/>
        <end position="418"/>
    </location>
</feature>
<dbReference type="InterPro" id="IPR000210">
    <property type="entry name" value="BTB/POZ_dom"/>
</dbReference>
<dbReference type="Pfam" id="PF00651">
    <property type="entry name" value="BTB"/>
    <property type="match status" value="1"/>
</dbReference>
<feature type="region of interest" description="Disordered" evidence="1">
    <location>
        <begin position="446"/>
        <end position="467"/>
    </location>
</feature>
<sequence length="467" mass="51219">MNQSAPTRTHSPRVEEHAAAAAAQKGKSKVRITANDGSRRETVTIKQEKPAVVSNGPAEPEEPPVEVEDDGEGDEEEEEDDDDDDDEVDKRKTVPANILIRFCVSFTTSEIVTVHVGPKRKRFHLHRDLICERSPFMEKCLQKNRFDEGYKNEMYLPEDDPKAFSIVVEWIYRGRLPSFGTSAGSGGSAAAARGLCGLDMCDISAAYCMADKFGMEELQNGIMDCIRTHYRLSTSSGTTTSASTSASASGSGHNHSHFHHIINCGHSSRDSTRTSLGLSGTAADRDRDAHAGSDSTSHLVPRPSYAALALVHLHGPHKSPLKRFFIEHLVHHMMTFPRHYHDHLRKNVGEDSRAEFEELFKIPELSLLIMRKVWQWQIEKFGDPARDKGCAYHVHSTTQCDSKPRSTSATAGKSTTGSRPLGQGMGGSPSTHPAVILQNLARNQQAQAGWMGGSSSSLGGWHPGSGW</sequence>
<protein>
    <recommendedName>
        <fullName evidence="2">BTB domain-containing protein</fullName>
    </recommendedName>
</protein>
<evidence type="ECO:0000313" key="4">
    <source>
        <dbReference type="Proteomes" id="UP000077002"/>
    </source>
</evidence>
<dbReference type="PANTHER" id="PTHR47843">
    <property type="entry name" value="BTB DOMAIN-CONTAINING PROTEIN-RELATED"/>
    <property type="match status" value="1"/>
</dbReference>
<dbReference type="CDD" id="cd18186">
    <property type="entry name" value="BTB_POZ_ZBTB_KLHL-like"/>
    <property type="match status" value="1"/>
</dbReference>
<accession>A0A177EWD1</accession>
<evidence type="ECO:0000313" key="3">
    <source>
        <dbReference type="EMBL" id="OAG36345.1"/>
    </source>
</evidence>
<feature type="region of interest" description="Disordered" evidence="1">
    <location>
        <begin position="1"/>
        <end position="91"/>
    </location>
</feature>
<comment type="caution">
    <text evidence="3">The sequence shown here is derived from an EMBL/GenBank/DDBJ whole genome shotgun (WGS) entry which is preliminary data.</text>
</comment>
<dbReference type="AlphaFoldDB" id="A0A177EWD1"/>